<dbReference type="Gramene" id="rna-AYBTSS11_LOCUS21106">
    <property type="protein sequence ID" value="CAJ1967301.1"/>
    <property type="gene ID" value="gene-AYBTSS11_LOCUS21106"/>
</dbReference>
<evidence type="ECO:0000313" key="1">
    <source>
        <dbReference type="EMBL" id="CAJ1967301.1"/>
    </source>
</evidence>
<proteinExistence type="predicted"/>
<sequence>MNWRLDSAAATNIVTVLNKYIETYGDVLLDMDPQKTPTVIHMMNSSSSVGSTIHDADMLCLDWRSHV</sequence>
<protein>
    <submittedName>
        <fullName evidence="1">Uncharacterized protein</fullName>
    </submittedName>
</protein>
<name>A0AA86VLK0_9FABA</name>
<gene>
    <name evidence="1" type="ORF">AYBTSS11_LOCUS21106</name>
</gene>
<keyword evidence="2" id="KW-1185">Reference proteome</keyword>
<accession>A0AA86VLK0</accession>
<evidence type="ECO:0000313" key="2">
    <source>
        <dbReference type="Proteomes" id="UP001189624"/>
    </source>
</evidence>
<dbReference type="AlphaFoldDB" id="A0AA86VLK0"/>
<dbReference type="EMBL" id="OY731404">
    <property type="protein sequence ID" value="CAJ1967301.1"/>
    <property type="molecule type" value="Genomic_DNA"/>
</dbReference>
<dbReference type="Proteomes" id="UP001189624">
    <property type="component" value="Chromosome 7"/>
</dbReference>
<reference evidence="1" key="1">
    <citation type="submission" date="2023-10" db="EMBL/GenBank/DDBJ databases">
        <authorList>
            <person name="Domelevo Entfellner J.-B."/>
        </authorList>
    </citation>
    <scope>NUCLEOTIDE SEQUENCE</scope>
</reference>
<organism evidence="1 2">
    <name type="scientific">Sphenostylis stenocarpa</name>
    <dbReference type="NCBI Taxonomy" id="92480"/>
    <lineage>
        <taxon>Eukaryota</taxon>
        <taxon>Viridiplantae</taxon>
        <taxon>Streptophyta</taxon>
        <taxon>Embryophyta</taxon>
        <taxon>Tracheophyta</taxon>
        <taxon>Spermatophyta</taxon>
        <taxon>Magnoliopsida</taxon>
        <taxon>eudicotyledons</taxon>
        <taxon>Gunneridae</taxon>
        <taxon>Pentapetalae</taxon>
        <taxon>rosids</taxon>
        <taxon>fabids</taxon>
        <taxon>Fabales</taxon>
        <taxon>Fabaceae</taxon>
        <taxon>Papilionoideae</taxon>
        <taxon>50 kb inversion clade</taxon>
        <taxon>NPAAA clade</taxon>
        <taxon>indigoferoid/millettioid clade</taxon>
        <taxon>Phaseoleae</taxon>
        <taxon>Sphenostylis</taxon>
    </lineage>
</organism>